<dbReference type="EMBL" id="ATMH01008968">
    <property type="protein sequence ID" value="EPY20502.1"/>
    <property type="molecule type" value="Genomic_DNA"/>
</dbReference>
<organism evidence="3 4">
    <name type="scientific">Strigomonas culicis</name>
    <dbReference type="NCBI Taxonomy" id="28005"/>
    <lineage>
        <taxon>Eukaryota</taxon>
        <taxon>Discoba</taxon>
        <taxon>Euglenozoa</taxon>
        <taxon>Kinetoplastea</taxon>
        <taxon>Metakinetoplastina</taxon>
        <taxon>Trypanosomatida</taxon>
        <taxon>Trypanosomatidae</taxon>
        <taxon>Strigomonadinae</taxon>
        <taxon>Strigomonas</taxon>
    </lineage>
</organism>
<feature type="coiled-coil region" evidence="1">
    <location>
        <begin position="132"/>
        <end position="194"/>
    </location>
</feature>
<feature type="compositionally biased region" description="Basic and acidic residues" evidence="2">
    <location>
        <begin position="554"/>
        <end position="564"/>
    </location>
</feature>
<evidence type="ECO:0000313" key="3">
    <source>
        <dbReference type="EMBL" id="EPY20502.1"/>
    </source>
</evidence>
<gene>
    <name evidence="3" type="ORF">STCU_08968</name>
</gene>
<feature type="region of interest" description="Disordered" evidence="2">
    <location>
        <begin position="661"/>
        <end position="684"/>
    </location>
</feature>
<keyword evidence="1" id="KW-0175">Coiled coil</keyword>
<dbReference type="AlphaFoldDB" id="S9TQ92"/>
<sequence>MTDKIVAQLGKIRSVASTEVQTECSFVPSCVNMSVKYDAEASEQYSNLLELRDMIEKCLRDVAGTVYDVTAFKDIMFKLEEQFSSSTPVTDMLLLTSKLFRKTSELGRLLGCFFGVVFADQHADEHFHFSEVRLLQKELRDVRKQLKEAEEENTRLQQMLTNIGQVAMDHGKAVELLEDQNRALQVQTTALEDQMALLFHQMNADLEKNCKEAYEKVSLDVELQEKLNPTRNTFRQTMDSLGQQVRSSRALITEVREALLQCSQGQRTGDAYVAIEPSVRFKLKMLDTNFQQIVGRFTSVKDTVAETAHELMSALQERKKILYLSYQHIRLYDLQNAKLREGKAVLADLREYTTDLLQKIHSTFPPGAITSVDRLGRFATQRWQGGYTLAALRENKMKKASSSNTNINQSTTEKSGGGLTLIERMAAESEMAALERAAAGANDNAGHAILPSTTVFDEPEKTAPPFDSVFDLIEVIRMLDSDIMRLNGALTLEDEMTAFLKTITLSVSTTERLVDKGTLQGEYEQLESKYDQALIPSGSLQSANRRRSSFDGLSQKEDSVDGKSELGMPLSHMTSNVSVGEKAQAEGLLSKQAQQLRHQQEQLAKMQDDFSSKLGFLRQVYEARITDLEMKEAAVHTGFGGGHSDVSASVTVPANNLNSTARAAGVPSPPTILPPAAKKRGGGKNELKVVRSGDVDEEMEALKRKTDVEQLSQARGEWQKEKPAVMANKKLREAAVSEIDKIQTDVLEKEDQRIQRRDAKRHL</sequence>
<protein>
    <submittedName>
        <fullName evidence="3">Uncharacterized protein</fullName>
    </submittedName>
</protein>
<keyword evidence="4" id="KW-1185">Reference proteome</keyword>
<dbReference type="OrthoDB" id="277958at2759"/>
<feature type="coiled-coil region" evidence="1">
    <location>
        <begin position="582"/>
        <end position="609"/>
    </location>
</feature>
<name>S9TQ92_9TRYP</name>
<feature type="region of interest" description="Disordered" evidence="2">
    <location>
        <begin position="537"/>
        <end position="570"/>
    </location>
</feature>
<reference evidence="3 4" key="1">
    <citation type="journal article" date="2013" name="PLoS ONE">
        <title>Predicting the Proteins of Angomonas deanei, Strigomonas culicis and Their Respective Endosymbionts Reveals New Aspects of the Trypanosomatidae Family.</title>
        <authorList>
            <person name="Motta M.C."/>
            <person name="Martins A.C."/>
            <person name="de Souza S.S."/>
            <person name="Catta-Preta C.M."/>
            <person name="Silva R."/>
            <person name="Klein C.C."/>
            <person name="de Almeida L.G."/>
            <person name="de Lima Cunha O."/>
            <person name="Ciapina L.P."/>
            <person name="Brocchi M."/>
            <person name="Colabardini A.C."/>
            <person name="de Araujo Lima B."/>
            <person name="Machado C.R."/>
            <person name="de Almeida Soares C.M."/>
            <person name="Probst C.M."/>
            <person name="de Menezes C.B."/>
            <person name="Thompson C.E."/>
            <person name="Bartholomeu D.C."/>
            <person name="Gradia D.F."/>
            <person name="Pavoni D.P."/>
            <person name="Grisard E.C."/>
            <person name="Fantinatti-Garboggini F."/>
            <person name="Marchini F.K."/>
            <person name="Rodrigues-Luiz G.F."/>
            <person name="Wagner G."/>
            <person name="Goldman G.H."/>
            <person name="Fietto J.L."/>
            <person name="Elias M.C."/>
            <person name="Goldman M.H."/>
            <person name="Sagot M.F."/>
            <person name="Pereira M."/>
            <person name="Stoco P.H."/>
            <person name="de Mendonca-Neto R.P."/>
            <person name="Teixeira S.M."/>
            <person name="Maciel T.E."/>
            <person name="de Oliveira Mendes T.A."/>
            <person name="Urmenyi T.P."/>
            <person name="de Souza W."/>
            <person name="Schenkman S."/>
            <person name="de Vasconcelos A.T."/>
        </authorList>
    </citation>
    <scope>NUCLEOTIDE SEQUENCE [LARGE SCALE GENOMIC DNA]</scope>
</reference>
<accession>S9TQ92</accession>
<evidence type="ECO:0000313" key="4">
    <source>
        <dbReference type="Proteomes" id="UP000015354"/>
    </source>
</evidence>
<evidence type="ECO:0000256" key="1">
    <source>
        <dbReference type="SAM" id="Coils"/>
    </source>
</evidence>
<evidence type="ECO:0000256" key="2">
    <source>
        <dbReference type="SAM" id="MobiDB-lite"/>
    </source>
</evidence>
<dbReference type="Proteomes" id="UP000015354">
    <property type="component" value="Unassembled WGS sequence"/>
</dbReference>
<comment type="caution">
    <text evidence="3">The sequence shown here is derived from an EMBL/GenBank/DDBJ whole genome shotgun (WGS) entry which is preliminary data.</text>
</comment>
<proteinExistence type="predicted"/>